<dbReference type="PROSITE" id="PS51352">
    <property type="entry name" value="THIOREDOXIN_2"/>
    <property type="match status" value="1"/>
</dbReference>
<dbReference type="Pfam" id="PF00085">
    <property type="entry name" value="Thioredoxin"/>
    <property type="match status" value="1"/>
</dbReference>
<dbReference type="PANTHER" id="PTHR46497:SF1">
    <property type="entry name" value="THIOREDOXIN DOMAIN-CONTAINING PROTEIN 11"/>
    <property type="match status" value="1"/>
</dbReference>
<comment type="caution">
    <text evidence="2">The sequence shown here is derived from an EMBL/GenBank/DDBJ whole genome shotgun (WGS) entry which is preliminary data.</text>
</comment>
<dbReference type="Proteomes" id="UP001519460">
    <property type="component" value="Unassembled WGS sequence"/>
</dbReference>
<dbReference type="CDD" id="cd02981">
    <property type="entry name" value="PDI_b_family"/>
    <property type="match status" value="1"/>
</dbReference>
<dbReference type="Gene3D" id="3.40.30.10">
    <property type="entry name" value="Glutaredoxin"/>
    <property type="match status" value="2"/>
</dbReference>
<keyword evidence="3" id="KW-1185">Reference proteome</keyword>
<dbReference type="PANTHER" id="PTHR46497">
    <property type="entry name" value="THIOREDOXIN DOMAIN-CONTAINING PROTEIN 11"/>
    <property type="match status" value="1"/>
</dbReference>
<organism evidence="2 3">
    <name type="scientific">Batillaria attramentaria</name>
    <dbReference type="NCBI Taxonomy" id="370345"/>
    <lineage>
        <taxon>Eukaryota</taxon>
        <taxon>Metazoa</taxon>
        <taxon>Spiralia</taxon>
        <taxon>Lophotrochozoa</taxon>
        <taxon>Mollusca</taxon>
        <taxon>Gastropoda</taxon>
        <taxon>Caenogastropoda</taxon>
        <taxon>Sorbeoconcha</taxon>
        <taxon>Cerithioidea</taxon>
        <taxon>Batillariidae</taxon>
        <taxon>Batillaria</taxon>
    </lineage>
</organism>
<dbReference type="InterPro" id="IPR013766">
    <property type="entry name" value="Thioredoxin_domain"/>
</dbReference>
<protein>
    <recommendedName>
        <fullName evidence="1">Thioredoxin domain-containing protein</fullName>
    </recommendedName>
</protein>
<evidence type="ECO:0000313" key="2">
    <source>
        <dbReference type="EMBL" id="KAK7489104.1"/>
    </source>
</evidence>
<evidence type="ECO:0000313" key="3">
    <source>
        <dbReference type="Proteomes" id="UP001519460"/>
    </source>
</evidence>
<evidence type="ECO:0000259" key="1">
    <source>
        <dbReference type="PROSITE" id="PS51352"/>
    </source>
</evidence>
<feature type="domain" description="Thioredoxin" evidence="1">
    <location>
        <begin position="563"/>
        <end position="693"/>
    </location>
</feature>
<dbReference type="Pfam" id="PF26234">
    <property type="entry name" value="TXNDC11_2nd"/>
    <property type="match status" value="1"/>
</dbReference>
<name>A0ABD0KPN9_9CAEN</name>
<dbReference type="AlphaFoldDB" id="A0ABD0KPN9"/>
<gene>
    <name evidence="2" type="ORF">BaRGS_00019618</name>
</gene>
<dbReference type="SUPFAM" id="SSF52833">
    <property type="entry name" value="Thioredoxin-like"/>
    <property type="match status" value="3"/>
</dbReference>
<sequence>MADAVIAHGITREAGQSNAVFRGMAKHPELCFVLLTVIFTFLSNYGTSFKSKPLVVPARLPRPLFPAASPVVDLYLGDLRPLVDMLNHEDLIFVMYYAPWCAKSQAVKFVAVNCWYPEGLCRKQYKFLLFPVFFAYHHNNDGYRYLGIERAEFMVKFLEDLLNPLTILRRDDNVKDFVTQHDTAVVGYFDFNSSPQPPGFQQFYFAAMRVVEQDVAHPVKFGVITDAAFAARWNLTDPSDIICLRINNSTLKYPLANNVTSSNIVAWVFEHRNRFKDLALRYHQCPDDKNSEDVSRRWLALSLRNFLDHAKLLNDCRNYKKGGVRHLPSFRCCVSTITEHLGCLPKPTLNVCEVCHHKPNIEQHSPFACDFRTSGSSKNDRVFGFFLPPPDACLNAVDNYSGMSHTSVCCKKCDKNFTDSDSFTFSFTGSSYRTSGQGRRATDRYVLDSLENLPRKLCDRISFQKSLEAFPSSVIPDFHSSSYANDFIGYGCRSNHSLNFITLDSHNHWMFAESLGLDVSLAHHTPVIVAFDKEREEQHVLGEKFSKKTTASFILNFTRGLLERDLRTIPPLGHPDNPRVETVYVEELNTHTFHASIEQPKDVVLLVYARWCGICMALSHTFLHLAQYFHTSPNITFVRINGENSDLPWEFSMDSYPTIIFFPAARKADSVAFPSSISMTLPNLIRFVLQHSTFTTRLHLAADVCSTTCVNENLDLTRHTLHALRSKLARLQLRAGKFGNLSHYQVTMKTFLRKQISEIRLEIDKVRTLKKFLEENRGKGIDRRKFEQLFQGYIASGDADDFNR</sequence>
<dbReference type="InterPro" id="IPR052792">
    <property type="entry name" value="Thioredoxin_dom-contain_11"/>
</dbReference>
<dbReference type="EMBL" id="JACVVK020000142">
    <property type="protein sequence ID" value="KAK7489104.1"/>
    <property type="molecule type" value="Genomic_DNA"/>
</dbReference>
<accession>A0ABD0KPN9</accession>
<reference evidence="2 3" key="1">
    <citation type="journal article" date="2023" name="Sci. Data">
        <title>Genome assembly of the Korean intertidal mud-creeper Batillaria attramentaria.</title>
        <authorList>
            <person name="Patra A.K."/>
            <person name="Ho P.T."/>
            <person name="Jun S."/>
            <person name="Lee S.J."/>
            <person name="Kim Y."/>
            <person name="Won Y.J."/>
        </authorList>
    </citation>
    <scope>NUCLEOTIDE SEQUENCE [LARGE SCALE GENOMIC DNA]</scope>
    <source>
        <strain evidence="2">Wonlab-2016</strain>
    </source>
</reference>
<dbReference type="InterPro" id="IPR058777">
    <property type="entry name" value="TXNDC11_thioredoxin"/>
</dbReference>
<dbReference type="InterPro" id="IPR036249">
    <property type="entry name" value="Thioredoxin-like_sf"/>
</dbReference>
<proteinExistence type="predicted"/>